<protein>
    <submittedName>
        <fullName evidence="5">LacI family transcriptional regulator</fullName>
    </submittedName>
</protein>
<evidence type="ECO:0000313" key="6">
    <source>
        <dbReference type="Proteomes" id="UP000318801"/>
    </source>
</evidence>
<keyword evidence="2" id="KW-0238">DNA-binding</keyword>
<dbReference type="CDD" id="cd06267">
    <property type="entry name" value="PBP1_LacI_sugar_binding-like"/>
    <property type="match status" value="1"/>
</dbReference>
<dbReference type="Pfam" id="PF00356">
    <property type="entry name" value="LacI"/>
    <property type="match status" value="1"/>
</dbReference>
<keyword evidence="6" id="KW-1185">Reference proteome</keyword>
<feature type="domain" description="HTH lacI-type" evidence="4">
    <location>
        <begin position="6"/>
        <end position="60"/>
    </location>
</feature>
<proteinExistence type="predicted"/>
<keyword evidence="3" id="KW-0804">Transcription</keyword>
<dbReference type="Gene3D" id="1.10.260.40">
    <property type="entry name" value="lambda repressor-like DNA-binding domains"/>
    <property type="match status" value="1"/>
</dbReference>
<evidence type="ECO:0000256" key="1">
    <source>
        <dbReference type="ARBA" id="ARBA00023015"/>
    </source>
</evidence>
<dbReference type="Pfam" id="PF13377">
    <property type="entry name" value="Peripla_BP_3"/>
    <property type="match status" value="1"/>
</dbReference>
<dbReference type="InterPro" id="IPR046335">
    <property type="entry name" value="LacI/GalR-like_sensor"/>
</dbReference>
<dbReference type="EMBL" id="VHLG01000010">
    <property type="protein sequence ID" value="TPW29092.1"/>
    <property type="molecule type" value="Genomic_DNA"/>
</dbReference>
<dbReference type="SMART" id="SM00354">
    <property type="entry name" value="HTH_LACI"/>
    <property type="match status" value="1"/>
</dbReference>
<dbReference type="InterPro" id="IPR000843">
    <property type="entry name" value="HTH_LacI"/>
</dbReference>
<dbReference type="GO" id="GO:0000976">
    <property type="term" value="F:transcription cis-regulatory region binding"/>
    <property type="evidence" value="ECO:0007669"/>
    <property type="project" value="TreeGrafter"/>
</dbReference>
<evidence type="ECO:0000256" key="3">
    <source>
        <dbReference type="ARBA" id="ARBA00023163"/>
    </source>
</evidence>
<dbReference type="OrthoDB" id="7325800at2"/>
<dbReference type="SUPFAM" id="SSF47413">
    <property type="entry name" value="lambda repressor-like DNA-binding domains"/>
    <property type="match status" value="1"/>
</dbReference>
<dbReference type="Gene3D" id="3.40.50.2300">
    <property type="match status" value="2"/>
</dbReference>
<evidence type="ECO:0000256" key="2">
    <source>
        <dbReference type="ARBA" id="ARBA00023125"/>
    </source>
</evidence>
<sequence>MKQRTPTLAEIAKVAGVSRMTASRALNNQPGVSEETREDILRIADEMGYVANRLAQKLSSGRTHIIGVIAQLHTPFTSDLVMGVGRAARGAGYEMLVYSLPDSDSQPPSSVVSLVQQVADGVITILPYESHYLETLDRAAVPVVTIDAQEDEPPFPSVMADSYQGGRLIMQHLAEFGHRRVAFITGDNRLLSARQRLSAYRDAVGRFGLDDDPGLIAEGDFLQRSGFDAAKRLLKLQSPPTAIFAANDISALGAYAAVREAGLDIPGDISIVGFDDIPLAAQMHPPLTTIRQPLQQMGRSAVNMLLALILGLEAPSKQITLPAELVSRQSVAPPRTASASGKAD</sequence>
<dbReference type="PANTHER" id="PTHR30146:SF153">
    <property type="entry name" value="LACTOSE OPERON REPRESSOR"/>
    <property type="match status" value="1"/>
</dbReference>
<accession>A0A506U417</accession>
<reference evidence="5 6" key="1">
    <citation type="submission" date="2019-06" db="EMBL/GenBank/DDBJ databases">
        <authorList>
            <person name="Li M."/>
        </authorList>
    </citation>
    <scope>NUCLEOTIDE SEQUENCE [LARGE SCALE GENOMIC DNA]</scope>
    <source>
        <strain evidence="5 6">BGMRC2036</strain>
    </source>
</reference>
<dbReference type="PROSITE" id="PS50932">
    <property type="entry name" value="HTH_LACI_2"/>
    <property type="match status" value="1"/>
</dbReference>
<dbReference type="AlphaFoldDB" id="A0A506U417"/>
<dbReference type="PROSITE" id="PS00356">
    <property type="entry name" value="HTH_LACI_1"/>
    <property type="match status" value="1"/>
</dbReference>
<dbReference type="InterPro" id="IPR028082">
    <property type="entry name" value="Peripla_BP_I"/>
</dbReference>
<keyword evidence="1" id="KW-0805">Transcription regulation</keyword>
<dbReference type="GO" id="GO:0003700">
    <property type="term" value="F:DNA-binding transcription factor activity"/>
    <property type="evidence" value="ECO:0007669"/>
    <property type="project" value="TreeGrafter"/>
</dbReference>
<dbReference type="SUPFAM" id="SSF53822">
    <property type="entry name" value="Periplasmic binding protein-like I"/>
    <property type="match status" value="1"/>
</dbReference>
<dbReference type="PANTHER" id="PTHR30146">
    <property type="entry name" value="LACI-RELATED TRANSCRIPTIONAL REPRESSOR"/>
    <property type="match status" value="1"/>
</dbReference>
<dbReference type="InterPro" id="IPR010982">
    <property type="entry name" value="Lambda_DNA-bd_dom_sf"/>
</dbReference>
<evidence type="ECO:0000259" key="4">
    <source>
        <dbReference type="PROSITE" id="PS50932"/>
    </source>
</evidence>
<organism evidence="5 6">
    <name type="scientific">Martelella alba</name>
    <dbReference type="NCBI Taxonomy" id="2590451"/>
    <lineage>
        <taxon>Bacteria</taxon>
        <taxon>Pseudomonadati</taxon>
        <taxon>Pseudomonadota</taxon>
        <taxon>Alphaproteobacteria</taxon>
        <taxon>Hyphomicrobiales</taxon>
        <taxon>Aurantimonadaceae</taxon>
        <taxon>Martelella</taxon>
    </lineage>
</organism>
<comment type="caution">
    <text evidence="5">The sequence shown here is derived from an EMBL/GenBank/DDBJ whole genome shotgun (WGS) entry which is preliminary data.</text>
</comment>
<dbReference type="Proteomes" id="UP000318801">
    <property type="component" value="Unassembled WGS sequence"/>
</dbReference>
<name>A0A506U417_9HYPH</name>
<dbReference type="CDD" id="cd01392">
    <property type="entry name" value="HTH_LacI"/>
    <property type="match status" value="1"/>
</dbReference>
<gene>
    <name evidence="5" type="ORF">FJU08_14650</name>
</gene>
<evidence type="ECO:0000313" key="5">
    <source>
        <dbReference type="EMBL" id="TPW29092.1"/>
    </source>
</evidence>
<dbReference type="RefSeq" id="WP_141149769.1">
    <property type="nucleotide sequence ID" value="NZ_VHLG01000010.1"/>
</dbReference>